<dbReference type="Pfam" id="PF13302">
    <property type="entry name" value="Acetyltransf_3"/>
    <property type="match status" value="1"/>
</dbReference>
<protein>
    <submittedName>
        <fullName evidence="5">Acetyltransferase</fullName>
    </submittedName>
</protein>
<comment type="similarity">
    <text evidence="3">Belongs to the acetyltransferase family. RimJ subfamily.</text>
</comment>
<evidence type="ECO:0000256" key="1">
    <source>
        <dbReference type="ARBA" id="ARBA00022679"/>
    </source>
</evidence>
<keyword evidence="2" id="KW-0012">Acyltransferase</keyword>
<dbReference type="AlphaFoldDB" id="A0A261FV53"/>
<dbReference type="EMBL" id="MWWX01000002">
    <property type="protein sequence ID" value="OZG63061.1"/>
    <property type="molecule type" value="Genomic_DNA"/>
</dbReference>
<feature type="domain" description="N-acetyltransferase" evidence="4">
    <location>
        <begin position="34"/>
        <end position="195"/>
    </location>
</feature>
<dbReference type="Proteomes" id="UP000216352">
    <property type="component" value="Unassembled WGS sequence"/>
</dbReference>
<dbReference type="GO" id="GO:0005737">
    <property type="term" value="C:cytoplasm"/>
    <property type="evidence" value="ECO:0007669"/>
    <property type="project" value="TreeGrafter"/>
</dbReference>
<dbReference type="SUPFAM" id="SSF55729">
    <property type="entry name" value="Acyl-CoA N-acyltransferases (Nat)"/>
    <property type="match status" value="1"/>
</dbReference>
<evidence type="ECO:0000259" key="4">
    <source>
        <dbReference type="PROSITE" id="PS51186"/>
    </source>
</evidence>
<proteinExistence type="inferred from homology"/>
<keyword evidence="1 5" id="KW-0808">Transferase</keyword>
<organism evidence="5 6">
    <name type="scientific">Bifidobacterium lemurum</name>
    <dbReference type="NCBI Taxonomy" id="1603886"/>
    <lineage>
        <taxon>Bacteria</taxon>
        <taxon>Bacillati</taxon>
        <taxon>Actinomycetota</taxon>
        <taxon>Actinomycetes</taxon>
        <taxon>Bifidobacteriales</taxon>
        <taxon>Bifidobacteriaceae</taxon>
        <taxon>Bifidobacterium</taxon>
    </lineage>
</organism>
<dbReference type="InterPro" id="IPR000182">
    <property type="entry name" value="GNAT_dom"/>
</dbReference>
<dbReference type="InterPro" id="IPR016181">
    <property type="entry name" value="Acyl_CoA_acyltransferase"/>
</dbReference>
<sequence>MSVFQSLRDVFAPASPNAIRMPYRLHAPAGGVPIMLRPLTADDADEWNDVRWTNDEWLKPWESGDPMHGPGLTYNQWMQRLRRNEQQGVGAVFAIEYQTRIIGQVSLGAICYGAMRTGVIGYWVDQRHAGHGIAPMAVALLADWALTDFTGPALHRVEIAILPENERSRRVARKLGARFEGVRERYMYVNGRWRDHETYALLAEDSGEGGFAARLARGSNEAS</sequence>
<reference evidence="5 6" key="1">
    <citation type="journal article" date="2017" name="BMC Genomics">
        <title>Comparative genomic and phylogenomic analyses of the Bifidobacteriaceae family.</title>
        <authorList>
            <person name="Lugli G.A."/>
            <person name="Milani C."/>
            <person name="Turroni F."/>
            <person name="Duranti S."/>
            <person name="Mancabelli L."/>
            <person name="Mangifesta M."/>
            <person name="Ferrario C."/>
            <person name="Modesto M."/>
            <person name="Mattarelli P."/>
            <person name="Jiri K."/>
            <person name="van Sinderen D."/>
            <person name="Ventura M."/>
        </authorList>
    </citation>
    <scope>NUCLEOTIDE SEQUENCE [LARGE SCALE GENOMIC DNA]</scope>
    <source>
        <strain evidence="5 6">DSM 28807</strain>
    </source>
</reference>
<evidence type="ECO:0000256" key="3">
    <source>
        <dbReference type="ARBA" id="ARBA00038502"/>
    </source>
</evidence>
<dbReference type="Gene3D" id="3.40.630.30">
    <property type="match status" value="1"/>
</dbReference>
<comment type="caution">
    <text evidence="5">The sequence shown here is derived from an EMBL/GenBank/DDBJ whole genome shotgun (WGS) entry which is preliminary data.</text>
</comment>
<dbReference type="GO" id="GO:0008999">
    <property type="term" value="F:protein-N-terminal-alanine acetyltransferase activity"/>
    <property type="evidence" value="ECO:0007669"/>
    <property type="project" value="TreeGrafter"/>
</dbReference>
<evidence type="ECO:0000313" key="6">
    <source>
        <dbReference type="Proteomes" id="UP000216352"/>
    </source>
</evidence>
<gene>
    <name evidence="5" type="ORF">BLEM_0326</name>
</gene>
<keyword evidence="6" id="KW-1185">Reference proteome</keyword>
<dbReference type="STRING" id="1603886.GCA_001895165_00831"/>
<accession>A0A261FV53</accession>
<name>A0A261FV53_9BIFI</name>
<dbReference type="PANTHER" id="PTHR43792">
    <property type="entry name" value="GNAT FAMILY, PUTATIVE (AFU_ORTHOLOGUE AFUA_3G00765)-RELATED-RELATED"/>
    <property type="match status" value="1"/>
</dbReference>
<evidence type="ECO:0000256" key="2">
    <source>
        <dbReference type="ARBA" id="ARBA00023315"/>
    </source>
</evidence>
<dbReference type="PANTHER" id="PTHR43792:SF8">
    <property type="entry name" value="[RIBOSOMAL PROTEIN US5]-ALANINE N-ACETYLTRANSFERASE"/>
    <property type="match status" value="1"/>
</dbReference>
<dbReference type="InterPro" id="IPR051531">
    <property type="entry name" value="N-acetyltransferase"/>
</dbReference>
<evidence type="ECO:0000313" key="5">
    <source>
        <dbReference type="EMBL" id="OZG63061.1"/>
    </source>
</evidence>
<dbReference type="PROSITE" id="PS51186">
    <property type="entry name" value="GNAT"/>
    <property type="match status" value="1"/>
</dbReference>